<evidence type="ECO:0000313" key="1">
    <source>
        <dbReference type="EMBL" id="KAK8068906.1"/>
    </source>
</evidence>
<dbReference type="RefSeq" id="XP_066716200.1">
    <property type="nucleotide sequence ID" value="XM_066856931.1"/>
</dbReference>
<protein>
    <submittedName>
        <fullName evidence="1">Uncharacterized protein</fullName>
    </submittedName>
</protein>
<evidence type="ECO:0000313" key="2">
    <source>
        <dbReference type="Proteomes" id="UP001480595"/>
    </source>
</evidence>
<accession>A0ABR1VCH3</accession>
<dbReference type="Proteomes" id="UP001480595">
    <property type="component" value="Unassembled WGS sequence"/>
</dbReference>
<proteinExistence type="predicted"/>
<gene>
    <name evidence="1" type="ORF">PG994_005522</name>
</gene>
<comment type="caution">
    <text evidence="1">The sequence shown here is derived from an EMBL/GenBank/DDBJ whole genome shotgun (WGS) entry which is preliminary data.</text>
</comment>
<sequence>MTLKLRIPFQKEAVKVSLPEQEGLKRPNFPIYLPAKSMPGMKPPKDIVFVIGKVAMYCKAADTCLAFTMTTEGATMFRFFTIENEDGTERWGVQLATFPWCTDWHRRPEETELSAAKAIWASIMMSLDPKARRIQRRANIRSLDSLPRF</sequence>
<dbReference type="GeneID" id="92089994"/>
<organism evidence="1 2">
    <name type="scientific">Apiospora phragmitis</name>
    <dbReference type="NCBI Taxonomy" id="2905665"/>
    <lineage>
        <taxon>Eukaryota</taxon>
        <taxon>Fungi</taxon>
        <taxon>Dikarya</taxon>
        <taxon>Ascomycota</taxon>
        <taxon>Pezizomycotina</taxon>
        <taxon>Sordariomycetes</taxon>
        <taxon>Xylariomycetidae</taxon>
        <taxon>Amphisphaeriales</taxon>
        <taxon>Apiosporaceae</taxon>
        <taxon>Apiospora</taxon>
    </lineage>
</organism>
<name>A0ABR1VCH3_9PEZI</name>
<reference evidence="1 2" key="1">
    <citation type="submission" date="2023-01" db="EMBL/GenBank/DDBJ databases">
        <title>Analysis of 21 Apiospora genomes using comparative genomics revels a genus with tremendous synthesis potential of carbohydrate active enzymes and secondary metabolites.</title>
        <authorList>
            <person name="Sorensen T."/>
        </authorList>
    </citation>
    <scope>NUCLEOTIDE SEQUENCE [LARGE SCALE GENOMIC DNA]</scope>
    <source>
        <strain evidence="1 2">CBS 135458</strain>
    </source>
</reference>
<dbReference type="EMBL" id="JAQQWL010000006">
    <property type="protein sequence ID" value="KAK8068906.1"/>
    <property type="molecule type" value="Genomic_DNA"/>
</dbReference>
<keyword evidence="2" id="KW-1185">Reference proteome</keyword>